<dbReference type="InParanoid" id="G0QVU8"/>
<gene>
    <name evidence="3" type="ORF">IMG5_126610</name>
</gene>
<dbReference type="EMBL" id="GL983962">
    <property type="protein sequence ID" value="EGR30656.1"/>
    <property type="molecule type" value="Genomic_DNA"/>
</dbReference>
<evidence type="ECO:0000313" key="4">
    <source>
        <dbReference type="Proteomes" id="UP000008983"/>
    </source>
</evidence>
<keyword evidence="1" id="KW-0472">Membrane</keyword>
<evidence type="ECO:0000313" key="3">
    <source>
        <dbReference type="EMBL" id="EGR30656.1"/>
    </source>
</evidence>
<evidence type="ECO:0000259" key="2">
    <source>
        <dbReference type="Pfam" id="PF08454"/>
    </source>
</evidence>
<protein>
    <submittedName>
        <fullName evidence="3">Mir domain protein</fullName>
        <ecNumber evidence="3">2.7.7.6</ecNumber>
    </submittedName>
</protein>
<sequence length="1305" mass="156856">MTAIQLLKYLKERTLKERKNNNVSNANIQSLKINSSILDLILFFTNSSEFSQQLYESSKLLIEVVEQETLKLERNQNLTFIQKIYLLDSFIPVVNFYAENYFKVQSYSLKDQLSEQKQKLSQFAYQFLSKITKQVNIDKQNEDLFAQNDERIKNVKVLAVLFDFQLPESFLGDYEQEEFVFQLDFDEEQIANRLKKKHKTLKGQKNIQDLHLLEEDGSSQHKNMNKMKKENNQIIHKARQIEYWKVFKQKVQESQKVKNLIKQEIKTISQSILNVNYIFKMDFGNKNYTQSKKEIILKSDNVLLKFFQFIEFQQQKNIPKKNTVFVLQILISILTHMDLNENDSYMQNQKKKEQQIKEILKERQGQMNKLNGTKIVLKLFWDECENNYEYQYYLIKYLILLIKGPNLIIQNSIYNYFVSSINSEKLFQKINLIFTQYINNQKNNNLEQQKLVIQLLKLLKLFCEGHYLNLQNYLSHQINSKYSYNLVELIVKLLIQTKINENTYKLIIQCFKTVNDFVQGPCIQNQLLVANTKFFEYAVKILNEDKNIYKINKQKYEKKKKLLNILTSVNLFFSIYIYAKKNENNDSNKNKDNLTNLYQEYNNENRFQIQLKNVSIIKYQCLLTILGIIECQNNNIEFIQRIMRIIPIKILTENLIKVYKQYQKYGNNDYNISLFKQIKNQNNQQELIIENGFLIYTLMKIYENNKDIQDDQYENMNLILNEFQIKENQNSIKSILNDNNNILGNMAKLGQDILNVGKSALNVNKIKIYYIYIYLQDIVQQLLGEKYNNQKQNQEDQQELEQAICFFRNKLCQIEIIRDNQLFTIYFPKLPFCFMMKDKFKEEFNNKLDRSSNKQKLKDLIYQADTLIRVIKCEEKIRRIIQKRYTIGFIISNHILWERISFYITIAINIIIIASYSEYYIDNQYEIYTKDSVQYKNALNEARLFYPRLLNREYYKNTKALIYTLGIVNMILFCLVFVIFIFKKSSFIIGNLWKGFFSQQENLTLKNKIIKACVNLFFSIYMLMSDFDVVYYIVQLTCVLLGIFAHPFFFAGLLSDFLRIRALKHVVLAVYQPRVYLFFWLVIFFLGQYYFTIYSYIYFFDHYLDKDCNSMWRCFFKNIDHTFKNAGAIGDIMYEPKSLQILKENISQYRGVNQKLLEEYFSRFIFDNLFYFTFIVFFMSMFAGIIIDQFRQIKNKMNQKVIDQNKQCFICGLNREILDEKIGFYQHIKIEHNMWNYIYFKAYLKYKNQQQFNGNENYIWNKIEMFDLSWIPIRRTSKIKDFESEKYVKNQDTINAKENIYRINL</sequence>
<accession>G0QVU8</accession>
<dbReference type="EC" id="2.7.7.6" evidence="3"/>
<feature type="transmembrane region" description="Helical" evidence="1">
    <location>
        <begin position="1075"/>
        <end position="1097"/>
    </location>
</feature>
<dbReference type="PANTHER" id="PTHR13715:SF99">
    <property type="entry name" value="INOSITOL 1,4,5-TRISPHOSPHATE RECEPTOR-LIKE PROTEIN A"/>
    <property type="match status" value="1"/>
</dbReference>
<keyword evidence="4" id="KW-1185">Reference proteome</keyword>
<dbReference type="InterPro" id="IPR015925">
    <property type="entry name" value="Ryanodine_IP3_receptor"/>
</dbReference>
<keyword evidence="3" id="KW-0808">Transferase</keyword>
<dbReference type="STRING" id="857967.G0QVU8"/>
<organism evidence="3 4">
    <name type="scientific">Ichthyophthirius multifiliis</name>
    <name type="common">White spot disease agent</name>
    <name type="synonym">Ich</name>
    <dbReference type="NCBI Taxonomy" id="5932"/>
    <lineage>
        <taxon>Eukaryota</taxon>
        <taxon>Sar</taxon>
        <taxon>Alveolata</taxon>
        <taxon>Ciliophora</taxon>
        <taxon>Intramacronucleata</taxon>
        <taxon>Oligohymenophorea</taxon>
        <taxon>Hymenostomatida</taxon>
        <taxon>Ophryoglenina</taxon>
        <taxon>Ichthyophthirius</taxon>
    </lineage>
</organism>
<name>G0QVU8_ICHMU</name>
<feature type="domain" description="RyR/IP3R Homology associated" evidence="2">
    <location>
        <begin position="448"/>
        <end position="542"/>
    </location>
</feature>
<dbReference type="GeneID" id="14906770"/>
<feature type="transmembrane region" description="Helical" evidence="1">
    <location>
        <begin position="1169"/>
        <end position="1187"/>
    </location>
</feature>
<dbReference type="RefSeq" id="XP_004032243.1">
    <property type="nucleotide sequence ID" value="XM_004032195.1"/>
</dbReference>
<evidence type="ECO:0000256" key="1">
    <source>
        <dbReference type="SAM" id="Phobius"/>
    </source>
</evidence>
<dbReference type="InterPro" id="IPR013662">
    <property type="entry name" value="RIH_assoc-dom"/>
</dbReference>
<keyword evidence="1" id="KW-1133">Transmembrane helix</keyword>
<dbReference type="GO" id="GO:0006816">
    <property type="term" value="P:calcium ion transport"/>
    <property type="evidence" value="ECO:0007669"/>
    <property type="project" value="InterPro"/>
</dbReference>
<keyword evidence="1" id="KW-0812">Transmembrane</keyword>
<dbReference type="OrthoDB" id="300855at2759"/>
<dbReference type="PANTHER" id="PTHR13715">
    <property type="entry name" value="RYANODINE RECEPTOR AND IP3 RECEPTOR"/>
    <property type="match status" value="1"/>
</dbReference>
<dbReference type="Pfam" id="PF08454">
    <property type="entry name" value="RIH_assoc"/>
    <property type="match status" value="1"/>
</dbReference>
<dbReference type="Proteomes" id="UP000008983">
    <property type="component" value="Unassembled WGS sequence"/>
</dbReference>
<dbReference type="GO" id="GO:0003899">
    <property type="term" value="F:DNA-directed RNA polymerase activity"/>
    <property type="evidence" value="ECO:0007669"/>
    <property type="project" value="UniProtKB-EC"/>
</dbReference>
<feature type="transmembrane region" description="Helical" evidence="1">
    <location>
        <begin position="960"/>
        <end position="982"/>
    </location>
</feature>
<dbReference type="eggNOG" id="KOG3533">
    <property type="taxonomic scope" value="Eukaryota"/>
</dbReference>
<proteinExistence type="predicted"/>
<reference evidence="3 4" key="1">
    <citation type="submission" date="2011-07" db="EMBL/GenBank/DDBJ databases">
        <authorList>
            <person name="Coyne R."/>
            <person name="Brami D."/>
            <person name="Johnson J."/>
            <person name="Hostetler J."/>
            <person name="Hannick L."/>
            <person name="Clark T."/>
            <person name="Cassidy-Hanley D."/>
            <person name="Inman J."/>
        </authorList>
    </citation>
    <scope>NUCLEOTIDE SEQUENCE [LARGE SCALE GENOMIC DNA]</scope>
    <source>
        <strain evidence="3 4">G5</strain>
    </source>
</reference>
<keyword evidence="3" id="KW-0548">Nucleotidyltransferase</keyword>
<feature type="transmembrane region" description="Helical" evidence="1">
    <location>
        <begin position="900"/>
        <end position="921"/>
    </location>
</feature>
<dbReference type="OMA" id="ICNIYKQ"/>
<feature type="transmembrane region" description="Helical" evidence="1">
    <location>
        <begin position="1029"/>
        <end position="1054"/>
    </location>
</feature>